<dbReference type="GO" id="GO:0005737">
    <property type="term" value="C:cytoplasm"/>
    <property type="evidence" value="ECO:0007669"/>
    <property type="project" value="TreeGrafter"/>
</dbReference>
<keyword evidence="7" id="KW-0175">Coiled coil</keyword>
<evidence type="ECO:0000256" key="1">
    <source>
        <dbReference type="ARBA" id="ARBA00022614"/>
    </source>
</evidence>
<dbReference type="Pfam" id="PF23598">
    <property type="entry name" value="LRR_14"/>
    <property type="match status" value="1"/>
</dbReference>
<dbReference type="GO" id="GO:0008270">
    <property type="term" value="F:zinc ion binding"/>
    <property type="evidence" value="ECO:0007669"/>
    <property type="project" value="UniProtKB-KW"/>
</dbReference>
<evidence type="ECO:0000256" key="5">
    <source>
        <dbReference type="ARBA" id="ARBA00022833"/>
    </source>
</evidence>
<dbReference type="Pfam" id="PF00536">
    <property type="entry name" value="SAM_1"/>
    <property type="match status" value="1"/>
</dbReference>
<dbReference type="InterPro" id="IPR003591">
    <property type="entry name" value="Leu-rich_rpt_typical-subtyp"/>
</dbReference>
<evidence type="ECO:0000256" key="2">
    <source>
        <dbReference type="ARBA" id="ARBA00022723"/>
    </source>
</evidence>
<evidence type="ECO:0000256" key="7">
    <source>
        <dbReference type="SAM" id="Coils"/>
    </source>
</evidence>
<dbReference type="InterPro" id="IPR001611">
    <property type="entry name" value="Leu-rich_rpt"/>
</dbReference>
<sequence>MPLFFRKKKPSEDAKKRLEYQLCLAREAGADDILDISACELSEIPASVFSTCKVLQKKVFIVHDNQLRSLVPRNCSITDLSTLKVLDIHGNSLTSLPDDIGQLRSLQILNLEKNRLQHLPESIGELGQLQTLNVRGNCLSQLRPAVGRLGSLRSLDVSENGVRELPVELGHIRTLETLTLDATLMAFPPAGVCSGGTECIQRFLCAELGTEYCPPSQYLLPVLENEEVDPKEDIDRQIRQVQDQVDAGWQNKFQAYEKKKEQKTQEKLEFERRLGEEQREQAQLILLSSSHKEDVLESIKQEQQRLENGVSQQQRALQVERQRLLEQLRLAEDGIGERIELLLLEGQRQREESPLFQDLENERLRLERLMAITQEEAESLRRKEVAAAMQQMLSESYSIQLIQEACESRRQRLVSETYSSMEQLDKNFERVLSLQHLDQSRAISRILQEAEMQKVAFEALQLQRDGTHRYIRRQIRLIESELMQLTRLEVKRRELDAETLQEVLSEQRRALSDLLQQLLKQKDQREAELRDILVEMQLKSEAAQENYWLIQYQRLLDSKPLSLQVQEAGLPQELVNLLRQLSAHQYLPILAHHRVTQETLRGMTPADLLKLGIVEVGVQHSLLAWARALPSSPLAECVKPEEVPTPVPSAPPLPLMPPSAQEPRHTEAEHMECVVCMENESQVVFLPCGHICCCLVCSEVLRSCPLCRSDIAQHIRIYRL</sequence>
<dbReference type="Ensembl" id="ENSECRT00000027703.1">
    <property type="protein sequence ID" value="ENSECRP00000027130.1"/>
    <property type="gene ID" value="ENSECRG00000018356.1"/>
</dbReference>
<dbReference type="InterPro" id="IPR032675">
    <property type="entry name" value="LRR_dom_sf"/>
</dbReference>
<evidence type="ECO:0000313" key="10">
    <source>
        <dbReference type="Proteomes" id="UP000694620"/>
    </source>
</evidence>
<dbReference type="InterPro" id="IPR001841">
    <property type="entry name" value="Znf_RING"/>
</dbReference>
<proteinExistence type="predicted"/>
<organism evidence="9 10">
    <name type="scientific">Erpetoichthys calabaricus</name>
    <name type="common">Rope fish</name>
    <name type="synonym">Calamoichthys calabaricus</name>
    <dbReference type="NCBI Taxonomy" id="27687"/>
    <lineage>
        <taxon>Eukaryota</taxon>
        <taxon>Metazoa</taxon>
        <taxon>Chordata</taxon>
        <taxon>Craniata</taxon>
        <taxon>Vertebrata</taxon>
        <taxon>Euteleostomi</taxon>
        <taxon>Actinopterygii</taxon>
        <taxon>Polypteriformes</taxon>
        <taxon>Polypteridae</taxon>
        <taxon>Erpetoichthys</taxon>
    </lineage>
</organism>
<evidence type="ECO:0000256" key="3">
    <source>
        <dbReference type="ARBA" id="ARBA00022737"/>
    </source>
</evidence>
<dbReference type="Gene3D" id="3.80.10.10">
    <property type="entry name" value="Ribonuclease Inhibitor"/>
    <property type="match status" value="1"/>
</dbReference>
<dbReference type="FunFam" id="1.10.1170.10:FF:000002">
    <property type="entry name" value="Baculoviral IAP repeat containing 7"/>
    <property type="match status" value="1"/>
</dbReference>
<reference evidence="9" key="2">
    <citation type="submission" date="2025-08" db="UniProtKB">
        <authorList>
            <consortium name="Ensembl"/>
        </authorList>
    </citation>
    <scope>IDENTIFICATION</scope>
</reference>
<evidence type="ECO:0000259" key="8">
    <source>
        <dbReference type="PROSITE" id="PS50089"/>
    </source>
</evidence>
<dbReference type="PROSITE" id="PS50089">
    <property type="entry name" value="ZF_RING_2"/>
    <property type="match status" value="1"/>
</dbReference>
<dbReference type="CTD" id="90678"/>
<feature type="domain" description="RING-type" evidence="8">
    <location>
        <begin position="673"/>
        <end position="708"/>
    </location>
</feature>
<keyword evidence="4 6" id="KW-0863">Zinc-finger</keyword>
<feature type="coiled-coil region" evidence="7">
    <location>
        <begin position="356"/>
        <end position="383"/>
    </location>
</feature>
<dbReference type="CDD" id="cd16515">
    <property type="entry name" value="RING-HC_LRSAM1"/>
    <property type="match status" value="1"/>
</dbReference>
<reference evidence="9" key="3">
    <citation type="submission" date="2025-09" db="UniProtKB">
        <authorList>
            <consortium name="Ensembl"/>
        </authorList>
    </citation>
    <scope>IDENTIFICATION</scope>
</reference>
<evidence type="ECO:0000256" key="4">
    <source>
        <dbReference type="ARBA" id="ARBA00022771"/>
    </source>
</evidence>
<keyword evidence="3" id="KW-0677">Repeat</keyword>
<dbReference type="SUPFAM" id="SSF52058">
    <property type="entry name" value="L domain-like"/>
    <property type="match status" value="1"/>
</dbReference>
<dbReference type="SMART" id="SM00364">
    <property type="entry name" value="LRR_BAC"/>
    <property type="match status" value="4"/>
</dbReference>
<feature type="coiled-coil region" evidence="7">
    <location>
        <begin position="478"/>
        <end position="535"/>
    </location>
</feature>
<dbReference type="GeneTree" id="ENSGT00930000151044"/>
<dbReference type="InterPro" id="IPR055414">
    <property type="entry name" value="LRR_R13L4/SHOC2-like"/>
</dbReference>
<feature type="coiled-coil region" evidence="7">
    <location>
        <begin position="253"/>
        <end position="316"/>
    </location>
</feature>
<dbReference type="Proteomes" id="UP000694620">
    <property type="component" value="Chromosome 9"/>
</dbReference>
<dbReference type="InterPro" id="IPR001660">
    <property type="entry name" value="SAM"/>
</dbReference>
<accession>A0A8C4T972</accession>
<dbReference type="SMART" id="SM00369">
    <property type="entry name" value="LRR_TYP"/>
    <property type="match status" value="4"/>
</dbReference>
<keyword evidence="5" id="KW-0862">Zinc</keyword>
<dbReference type="SUPFAM" id="SSF47769">
    <property type="entry name" value="SAM/Pointed domain"/>
    <property type="match status" value="1"/>
</dbReference>
<dbReference type="SUPFAM" id="SSF57850">
    <property type="entry name" value="RING/U-box"/>
    <property type="match status" value="1"/>
</dbReference>
<evidence type="ECO:0000313" key="9">
    <source>
        <dbReference type="Ensembl" id="ENSECRP00000027130.1"/>
    </source>
</evidence>
<dbReference type="AlphaFoldDB" id="A0A8C4T972"/>
<name>A0A8C4T972_ERPCA</name>
<keyword evidence="10" id="KW-1185">Reference proteome</keyword>
<dbReference type="GeneID" id="114657067"/>
<dbReference type="InterPro" id="IPR050216">
    <property type="entry name" value="LRR_domain-containing"/>
</dbReference>
<dbReference type="PANTHER" id="PTHR48051:SF47">
    <property type="entry name" value="LEUCINE RICH REPEAT AND STERILE ALPHA MOTIF CONTAINING 1"/>
    <property type="match status" value="1"/>
</dbReference>
<dbReference type="Pfam" id="PF13920">
    <property type="entry name" value="zf-C3HC4_3"/>
    <property type="match status" value="1"/>
</dbReference>
<keyword evidence="1" id="KW-0433">Leucine-rich repeat</keyword>
<dbReference type="PANTHER" id="PTHR48051">
    <property type="match status" value="1"/>
</dbReference>
<dbReference type="OrthoDB" id="1711136at2759"/>
<protein>
    <submittedName>
        <fullName evidence="9">Leucine rich repeat and sterile alpha motif containing 1</fullName>
    </submittedName>
</protein>
<dbReference type="InterPro" id="IPR013761">
    <property type="entry name" value="SAM/pointed_sf"/>
</dbReference>
<dbReference type="InterPro" id="IPR013083">
    <property type="entry name" value="Znf_RING/FYVE/PHD"/>
</dbReference>
<gene>
    <name evidence="9" type="primary">LRSAM1</name>
    <name evidence="9" type="synonym">lrsam1</name>
</gene>
<evidence type="ECO:0000256" key="6">
    <source>
        <dbReference type="PROSITE-ProRule" id="PRU00175"/>
    </source>
</evidence>
<keyword evidence="2" id="KW-0479">Metal-binding</keyword>
<reference evidence="9" key="1">
    <citation type="submission" date="2021-06" db="EMBL/GenBank/DDBJ databases">
        <authorList>
            <consortium name="Wellcome Sanger Institute Data Sharing"/>
        </authorList>
    </citation>
    <scope>NUCLEOTIDE SEQUENCE [LARGE SCALE GENOMIC DNA]</scope>
</reference>
<dbReference type="PROSITE" id="PS51450">
    <property type="entry name" value="LRR"/>
    <property type="match status" value="2"/>
</dbReference>
<dbReference type="RefSeq" id="XP_028664656.1">
    <property type="nucleotide sequence ID" value="XM_028808823.2"/>
</dbReference>
<dbReference type="Gene3D" id="1.10.150.50">
    <property type="entry name" value="Transcription Factor, Ets-1"/>
    <property type="match status" value="1"/>
</dbReference>
<dbReference type="Gene3D" id="3.30.40.10">
    <property type="entry name" value="Zinc/RING finger domain, C3HC4 (zinc finger)"/>
    <property type="match status" value="1"/>
</dbReference>
<dbReference type="RefSeq" id="XP_051787805.1">
    <property type="nucleotide sequence ID" value="XM_051931845.1"/>
</dbReference>